<dbReference type="InterPro" id="IPR029039">
    <property type="entry name" value="Flavoprotein-like_sf"/>
</dbReference>
<name>A0A8T9ZZQ9_9EURY</name>
<gene>
    <name evidence="4" type="ORF">MW046_10060</name>
</gene>
<dbReference type="GO" id="GO:0016491">
    <property type="term" value="F:oxidoreductase activity"/>
    <property type="evidence" value="ECO:0007669"/>
    <property type="project" value="InterPro"/>
</dbReference>
<dbReference type="Pfam" id="PF03358">
    <property type="entry name" value="FMN_red"/>
    <property type="match status" value="1"/>
</dbReference>
<dbReference type="Proteomes" id="UP000831768">
    <property type="component" value="Chromosome"/>
</dbReference>
<dbReference type="SUPFAM" id="SSF52218">
    <property type="entry name" value="Flavoproteins"/>
    <property type="match status" value="1"/>
</dbReference>
<keyword evidence="5" id="KW-1185">Reference proteome</keyword>
<comment type="similarity">
    <text evidence="2">Belongs to the SsuE family. Isf subfamily.</text>
</comment>
<dbReference type="InterPro" id="IPR050712">
    <property type="entry name" value="NAD(P)H-dep_reductase"/>
</dbReference>
<evidence type="ECO:0000256" key="2">
    <source>
        <dbReference type="ARBA" id="ARBA00038292"/>
    </source>
</evidence>
<dbReference type="AlphaFoldDB" id="A0A8T9ZZQ9"/>
<dbReference type="GO" id="GO:0005829">
    <property type="term" value="C:cytosol"/>
    <property type="evidence" value="ECO:0007669"/>
    <property type="project" value="TreeGrafter"/>
</dbReference>
<dbReference type="RefSeq" id="WP_247992975.1">
    <property type="nucleotide sequence ID" value="NZ_CP096019.1"/>
</dbReference>
<organism evidence="4 5">
    <name type="scientific">Halocatena salina</name>
    <dbReference type="NCBI Taxonomy" id="2934340"/>
    <lineage>
        <taxon>Archaea</taxon>
        <taxon>Methanobacteriati</taxon>
        <taxon>Methanobacteriota</taxon>
        <taxon>Stenosarchaea group</taxon>
        <taxon>Halobacteria</taxon>
        <taxon>Halobacteriales</taxon>
        <taxon>Natronomonadaceae</taxon>
        <taxon>Halocatena</taxon>
    </lineage>
</organism>
<protein>
    <submittedName>
        <fullName evidence="4">NAD(P)H-dependent oxidoreductase</fullName>
    </submittedName>
</protein>
<evidence type="ECO:0000256" key="1">
    <source>
        <dbReference type="ARBA" id="ARBA00001966"/>
    </source>
</evidence>
<comment type="cofactor">
    <cofactor evidence="1">
        <name>[4Fe-4S] cluster</name>
        <dbReference type="ChEBI" id="CHEBI:49883"/>
    </cofactor>
</comment>
<dbReference type="InterPro" id="IPR005025">
    <property type="entry name" value="FMN_Rdtase-like_dom"/>
</dbReference>
<dbReference type="PANTHER" id="PTHR30543:SF21">
    <property type="entry name" value="NAD(P)H-DEPENDENT FMN REDUCTASE LOT6"/>
    <property type="match status" value="1"/>
</dbReference>
<feature type="domain" description="NADPH-dependent FMN reductase-like" evidence="3">
    <location>
        <begin position="6"/>
        <end position="147"/>
    </location>
</feature>
<dbReference type="GeneID" id="71928393"/>
<dbReference type="KEGG" id="haad:MW046_10060"/>
<sequence length="195" mass="20667">MTGTQPRVVALCGSLRDESRTRIALHRVLSATAGAGGTTTLLDLRALELPMLNAETEAGSEDTERLTATIAEADSVVLGTPNYHGSYSGALKNALDHCGREELADTTVGLLEVAGGEFPGTALAHLRAVCRTLHAWTLPTEVAIPESPTRITDDDVQDPEVADRLDRLGRELVAYADVAQVPGRTRADPTPQTSD</sequence>
<dbReference type="Gene3D" id="3.40.50.360">
    <property type="match status" value="1"/>
</dbReference>
<evidence type="ECO:0000313" key="5">
    <source>
        <dbReference type="Proteomes" id="UP000831768"/>
    </source>
</evidence>
<dbReference type="PANTHER" id="PTHR30543">
    <property type="entry name" value="CHROMATE REDUCTASE"/>
    <property type="match status" value="1"/>
</dbReference>
<accession>A0A8T9ZZQ9</accession>
<evidence type="ECO:0000313" key="4">
    <source>
        <dbReference type="EMBL" id="UPM42300.1"/>
    </source>
</evidence>
<evidence type="ECO:0000259" key="3">
    <source>
        <dbReference type="Pfam" id="PF03358"/>
    </source>
</evidence>
<dbReference type="GO" id="GO:0010181">
    <property type="term" value="F:FMN binding"/>
    <property type="evidence" value="ECO:0007669"/>
    <property type="project" value="TreeGrafter"/>
</dbReference>
<dbReference type="EMBL" id="CP096019">
    <property type="protein sequence ID" value="UPM42300.1"/>
    <property type="molecule type" value="Genomic_DNA"/>
</dbReference>
<reference evidence="4" key="1">
    <citation type="submission" date="2022-04" db="EMBL/GenBank/DDBJ databases">
        <title>Halocatena sp. nov., isolated from a salt lake.</title>
        <authorList>
            <person name="Cui H.-L."/>
        </authorList>
    </citation>
    <scope>NUCLEOTIDE SEQUENCE</scope>
    <source>
        <strain evidence="4">AD-1</strain>
    </source>
</reference>
<proteinExistence type="inferred from homology"/>